<dbReference type="RefSeq" id="WP_243839688.1">
    <property type="nucleotide sequence ID" value="NZ_FRXN01000001.1"/>
</dbReference>
<dbReference type="AlphaFoldDB" id="A0A1M7Z5S0"/>
<proteinExistence type="predicted"/>
<name>A0A1M7Z5S0_9BACT</name>
<protein>
    <recommendedName>
        <fullName evidence="3">DUF4440 domain-containing protein</fullName>
    </recommendedName>
</protein>
<dbReference type="Gene3D" id="3.10.450.50">
    <property type="match status" value="1"/>
</dbReference>
<keyword evidence="2" id="KW-1185">Reference proteome</keyword>
<dbReference type="SUPFAM" id="SSF54427">
    <property type="entry name" value="NTF2-like"/>
    <property type="match status" value="1"/>
</dbReference>
<dbReference type="STRING" id="1073327.SAMN04488108_0620"/>
<dbReference type="InterPro" id="IPR032710">
    <property type="entry name" value="NTF2-like_dom_sf"/>
</dbReference>
<dbReference type="Proteomes" id="UP000184609">
    <property type="component" value="Unassembled WGS sequence"/>
</dbReference>
<gene>
    <name evidence="1" type="ORF">SAMN04488108_0620</name>
</gene>
<dbReference type="EMBL" id="FRXN01000001">
    <property type="protein sequence ID" value="SHO60172.1"/>
    <property type="molecule type" value="Genomic_DNA"/>
</dbReference>
<accession>A0A1M7Z5S0</accession>
<evidence type="ECO:0008006" key="3">
    <source>
        <dbReference type="Google" id="ProtNLM"/>
    </source>
</evidence>
<sequence>MNPIKSTFLITIFITISFGAFSQNKSDEKAIQELIQNSFDHLFSNFDSGKLSEFYTEDFILLENGEVWNNEIIRGYFEKALKNEDRPTRTNRFEFIETKVEGNRGWIAYHNFATISRNGEVIREIHWLESATAIKTQNGWRLDMLHSTRVEND</sequence>
<evidence type="ECO:0000313" key="1">
    <source>
        <dbReference type="EMBL" id="SHO60172.1"/>
    </source>
</evidence>
<organism evidence="1 2">
    <name type="scientific">Algoriphagus zhangzhouensis</name>
    <dbReference type="NCBI Taxonomy" id="1073327"/>
    <lineage>
        <taxon>Bacteria</taxon>
        <taxon>Pseudomonadati</taxon>
        <taxon>Bacteroidota</taxon>
        <taxon>Cytophagia</taxon>
        <taxon>Cytophagales</taxon>
        <taxon>Cyclobacteriaceae</taxon>
        <taxon>Algoriphagus</taxon>
    </lineage>
</organism>
<reference evidence="2" key="1">
    <citation type="submission" date="2016-12" db="EMBL/GenBank/DDBJ databases">
        <authorList>
            <person name="Varghese N."/>
            <person name="Submissions S."/>
        </authorList>
    </citation>
    <scope>NUCLEOTIDE SEQUENCE [LARGE SCALE GENOMIC DNA]</scope>
    <source>
        <strain evidence="2">DSM 25035</strain>
    </source>
</reference>
<evidence type="ECO:0000313" key="2">
    <source>
        <dbReference type="Proteomes" id="UP000184609"/>
    </source>
</evidence>